<dbReference type="InterPro" id="IPR050861">
    <property type="entry name" value="Dihydroxyacetone_Kinase"/>
</dbReference>
<dbReference type="SMART" id="SM01120">
    <property type="entry name" value="Dak2"/>
    <property type="match status" value="1"/>
</dbReference>
<evidence type="ECO:0000259" key="3">
    <source>
        <dbReference type="PROSITE" id="PS51480"/>
    </source>
</evidence>
<proteinExistence type="predicted"/>
<dbReference type="EMBL" id="JBAKFJ010000001">
    <property type="protein sequence ID" value="MEX0385906.1"/>
    <property type="molecule type" value="Genomic_DNA"/>
</dbReference>
<organism evidence="4 5">
    <name type="scientific">Spiribacter onubensis</name>
    <dbReference type="NCBI Taxonomy" id="3122420"/>
    <lineage>
        <taxon>Bacteria</taxon>
        <taxon>Pseudomonadati</taxon>
        <taxon>Pseudomonadota</taxon>
        <taxon>Gammaproteobacteria</taxon>
        <taxon>Chromatiales</taxon>
        <taxon>Ectothiorhodospiraceae</taxon>
        <taxon>Spiribacter</taxon>
    </lineage>
</organism>
<evidence type="ECO:0000256" key="2">
    <source>
        <dbReference type="ARBA" id="ARBA00022777"/>
    </source>
</evidence>
<dbReference type="RefSeq" id="WP_367966389.1">
    <property type="nucleotide sequence ID" value="NZ_JBAKFJ010000001.1"/>
</dbReference>
<dbReference type="Proteomes" id="UP001556653">
    <property type="component" value="Unassembled WGS sequence"/>
</dbReference>
<gene>
    <name evidence="4" type="primary">dhaL</name>
    <name evidence="4" type="ORF">V6X64_02715</name>
</gene>
<sequence>MAELDSDFIARFFRDAAARLEERRDELCQLDGLVGDGDHGTSMANGFAALTELVRGSSSHARSPAALLREAADRFLSHVGATVGPLYATGLIDTAQAMEKDAPWQINEFPRFMAGIARGIARRGKAGQGDKTMLDAWLPATRAAQASLARGASAAEAARDACRAAAEGAQATASMIASSGRAARLKERSIGHRDPGAVSAAIIIEALAETVEATPEAH</sequence>
<keyword evidence="1" id="KW-0808">Transferase</keyword>
<evidence type="ECO:0000313" key="4">
    <source>
        <dbReference type="EMBL" id="MEX0385906.1"/>
    </source>
</evidence>
<accession>A0ABV3S6Z7</accession>
<dbReference type="SUPFAM" id="SSF101473">
    <property type="entry name" value="DhaL-like"/>
    <property type="match status" value="1"/>
</dbReference>
<feature type="domain" description="DhaL" evidence="3">
    <location>
        <begin position="7"/>
        <end position="209"/>
    </location>
</feature>
<dbReference type="PANTHER" id="PTHR28629:SF4">
    <property type="entry name" value="TRIOKINASE_FMN CYCLASE"/>
    <property type="match status" value="1"/>
</dbReference>
<evidence type="ECO:0000256" key="1">
    <source>
        <dbReference type="ARBA" id="ARBA00022679"/>
    </source>
</evidence>
<dbReference type="PROSITE" id="PS51480">
    <property type="entry name" value="DHAL"/>
    <property type="match status" value="1"/>
</dbReference>
<reference evidence="4 5" key="1">
    <citation type="submission" date="2024-02" db="EMBL/GenBank/DDBJ databases">
        <title>New especies of Spiribacter isolated from saline water.</title>
        <authorList>
            <person name="Leon M.J."/>
            <person name="De La Haba R."/>
            <person name="Sanchez-Porro C."/>
            <person name="Ventosa A."/>
        </authorList>
    </citation>
    <scope>NUCLEOTIDE SEQUENCE [LARGE SCALE GENOMIC DNA]</scope>
    <source>
        <strain evidence="5">ag22IC4-227</strain>
    </source>
</reference>
<keyword evidence="2 4" id="KW-0418">Kinase</keyword>
<dbReference type="InterPro" id="IPR004007">
    <property type="entry name" value="DhaL_dom"/>
</dbReference>
<dbReference type="NCBIfam" id="TIGR02365">
    <property type="entry name" value="dha_L_ycgS"/>
    <property type="match status" value="1"/>
</dbReference>
<dbReference type="Pfam" id="PF02734">
    <property type="entry name" value="Dak2"/>
    <property type="match status" value="1"/>
</dbReference>
<comment type="caution">
    <text evidence="4">The sequence shown here is derived from an EMBL/GenBank/DDBJ whole genome shotgun (WGS) entry which is preliminary data.</text>
</comment>
<dbReference type="InterPro" id="IPR036117">
    <property type="entry name" value="DhaL_dom_sf"/>
</dbReference>
<evidence type="ECO:0000313" key="5">
    <source>
        <dbReference type="Proteomes" id="UP001556653"/>
    </source>
</evidence>
<name>A0ABV3S6Z7_9GAMM</name>
<keyword evidence="5" id="KW-1185">Reference proteome</keyword>
<dbReference type="InterPro" id="IPR012737">
    <property type="entry name" value="DhaK_L_YcgS"/>
</dbReference>
<dbReference type="GO" id="GO:0016301">
    <property type="term" value="F:kinase activity"/>
    <property type="evidence" value="ECO:0007669"/>
    <property type="project" value="UniProtKB-KW"/>
</dbReference>
<dbReference type="PANTHER" id="PTHR28629">
    <property type="entry name" value="TRIOKINASE/FMN CYCLASE"/>
    <property type="match status" value="1"/>
</dbReference>
<protein>
    <submittedName>
        <fullName evidence="4">Dihydroxyacetone kinase subunit DhaL</fullName>
    </submittedName>
</protein>
<dbReference type="Gene3D" id="1.25.40.340">
    <property type="match status" value="1"/>
</dbReference>